<proteinExistence type="predicted"/>
<protein>
    <recommendedName>
        <fullName evidence="2">ZMIZ1 N-terminal domain-containing protein</fullName>
    </recommendedName>
</protein>
<feature type="region of interest" description="Disordered" evidence="1">
    <location>
        <begin position="486"/>
        <end position="522"/>
    </location>
</feature>
<dbReference type="Proteomes" id="UP000269721">
    <property type="component" value="Unassembled WGS sequence"/>
</dbReference>
<dbReference type="AlphaFoldDB" id="A0A4P9W3Y8"/>
<accession>A0A4P9W3Y8</accession>
<evidence type="ECO:0000256" key="1">
    <source>
        <dbReference type="SAM" id="MobiDB-lite"/>
    </source>
</evidence>
<feature type="compositionally biased region" description="Low complexity" evidence="1">
    <location>
        <begin position="294"/>
        <end position="307"/>
    </location>
</feature>
<feature type="compositionally biased region" description="Basic residues" evidence="1">
    <location>
        <begin position="23"/>
        <end position="36"/>
    </location>
</feature>
<feature type="compositionally biased region" description="Pro residues" evidence="1">
    <location>
        <begin position="38"/>
        <end position="48"/>
    </location>
</feature>
<feature type="compositionally biased region" description="Low complexity" evidence="1">
    <location>
        <begin position="489"/>
        <end position="499"/>
    </location>
</feature>
<feature type="region of interest" description="Disordered" evidence="1">
    <location>
        <begin position="285"/>
        <end position="307"/>
    </location>
</feature>
<sequence>MDMDVDVDPPAPVPEPNTTSHRASAKPRKANTRKKPSPSVPPPTPWPSPFFSQKIASAPARTASLGPACESPTSRQPEGGSGDGVATGDTRPSVEVSAPPCTLSDAAAAPQSPQPDLYRITIGNKRRLQELRVLLATQQGYLEACEELAQWCDDGRAYSIALSAELDKTLKALAEQSIAPGYDLRPAMTVLEVVSRWRDSMSVMAHANLQRYVEFIIMHMEHRRTHELYRSIREEMESKTQQLPSYMLASAASRLFPLTSQFISPSSSHMLPSWAPHPAPSVAHFSTSNDPALTTSAPQMSAAASTASTSSEFTHPVFMLPHSPLLSEGAPSPPAFGHAAMEAYGSKLPMRFCYAGVGDDPVAGDCGVHGEMEVAEAGAVRVATGEHDVYVKYDPDSQSGDPSPRAATTPSAPSPTLTPRAPPTPVLNIAGIDPLAAASMAAAATVAEAVCAESSHEPYVPVNCYVWPCAPMDPYASATHNEDSAACLSSNSCSSSSAPSPHPSSVPPFSRFPSRPGSPNPYNLYPTNNPLSGTNDPHLPILASELQEPDLFGGWDWSGSSVVASSSIEGALGTGSPQSMQVSAGGDMACGYDRESALDIFDVDREFSELENEI</sequence>
<reference evidence="4" key="1">
    <citation type="journal article" date="2018" name="Nat. Microbiol.">
        <title>Leveraging single-cell genomics to expand the fungal tree of life.</title>
        <authorList>
            <person name="Ahrendt S.R."/>
            <person name="Quandt C.A."/>
            <person name="Ciobanu D."/>
            <person name="Clum A."/>
            <person name="Salamov A."/>
            <person name="Andreopoulos B."/>
            <person name="Cheng J.F."/>
            <person name="Woyke T."/>
            <person name="Pelin A."/>
            <person name="Henrissat B."/>
            <person name="Reynolds N.K."/>
            <person name="Benny G.L."/>
            <person name="Smith M.E."/>
            <person name="James T.Y."/>
            <person name="Grigoriev I.V."/>
        </authorList>
    </citation>
    <scope>NUCLEOTIDE SEQUENCE [LARGE SCALE GENOMIC DNA]</scope>
</reference>
<feature type="region of interest" description="Disordered" evidence="1">
    <location>
        <begin position="1"/>
        <end position="116"/>
    </location>
</feature>
<feature type="compositionally biased region" description="Low complexity" evidence="1">
    <location>
        <begin position="507"/>
        <end position="522"/>
    </location>
</feature>
<gene>
    <name evidence="3" type="ORF">BDK51DRAFT_34220</name>
</gene>
<dbReference type="Pfam" id="PF18028">
    <property type="entry name" value="Zmiz1_N"/>
    <property type="match status" value="1"/>
</dbReference>
<organism evidence="3 4">
    <name type="scientific">Blyttiomyces helicus</name>
    <dbReference type="NCBI Taxonomy" id="388810"/>
    <lineage>
        <taxon>Eukaryota</taxon>
        <taxon>Fungi</taxon>
        <taxon>Fungi incertae sedis</taxon>
        <taxon>Chytridiomycota</taxon>
        <taxon>Chytridiomycota incertae sedis</taxon>
        <taxon>Chytridiomycetes</taxon>
        <taxon>Chytridiomycetes incertae sedis</taxon>
        <taxon>Blyttiomyces</taxon>
    </lineage>
</organism>
<dbReference type="InterPro" id="IPR040797">
    <property type="entry name" value="ZMIZ1_N"/>
</dbReference>
<evidence type="ECO:0000313" key="3">
    <source>
        <dbReference type="EMBL" id="RKO85360.1"/>
    </source>
</evidence>
<evidence type="ECO:0000313" key="4">
    <source>
        <dbReference type="Proteomes" id="UP000269721"/>
    </source>
</evidence>
<evidence type="ECO:0000259" key="2">
    <source>
        <dbReference type="Pfam" id="PF18028"/>
    </source>
</evidence>
<dbReference type="EMBL" id="KZ999157">
    <property type="protein sequence ID" value="RKO85360.1"/>
    <property type="molecule type" value="Genomic_DNA"/>
</dbReference>
<keyword evidence="4" id="KW-1185">Reference proteome</keyword>
<feature type="compositionally biased region" description="Low complexity" evidence="1">
    <location>
        <begin position="103"/>
        <end position="116"/>
    </location>
</feature>
<feature type="domain" description="ZMIZ1 N-terminal" evidence="2">
    <location>
        <begin position="124"/>
        <end position="214"/>
    </location>
</feature>
<feature type="region of interest" description="Disordered" evidence="1">
    <location>
        <begin position="392"/>
        <end position="425"/>
    </location>
</feature>
<name>A0A4P9W3Y8_9FUNG</name>
<feature type="compositionally biased region" description="Low complexity" evidence="1">
    <location>
        <begin position="402"/>
        <end position="419"/>
    </location>
</feature>